<protein>
    <submittedName>
        <fullName evidence="2">Uncharacterized protein</fullName>
    </submittedName>
</protein>
<dbReference type="AlphaFoldDB" id="A0A4V3WDL2"/>
<dbReference type="EMBL" id="SSOB01000095">
    <property type="protein sequence ID" value="THF72431.1"/>
    <property type="molecule type" value="Genomic_DNA"/>
</dbReference>
<evidence type="ECO:0000256" key="1">
    <source>
        <dbReference type="SAM" id="SignalP"/>
    </source>
</evidence>
<feature type="signal peptide" evidence="1">
    <location>
        <begin position="1"/>
        <end position="19"/>
    </location>
</feature>
<keyword evidence="1" id="KW-0732">Signal</keyword>
<accession>A0A4V3WDL2</accession>
<proteinExistence type="predicted"/>
<comment type="caution">
    <text evidence="2">The sequence shown here is derived from an EMBL/GenBank/DDBJ whole genome shotgun (WGS) entry which is preliminary data.</text>
</comment>
<organism evidence="2 3">
    <name type="scientific">Cohnella fermenti</name>
    <dbReference type="NCBI Taxonomy" id="2565925"/>
    <lineage>
        <taxon>Bacteria</taxon>
        <taxon>Bacillati</taxon>
        <taxon>Bacillota</taxon>
        <taxon>Bacilli</taxon>
        <taxon>Bacillales</taxon>
        <taxon>Paenibacillaceae</taxon>
        <taxon>Cohnella</taxon>
    </lineage>
</organism>
<reference evidence="2 3" key="1">
    <citation type="submission" date="2019-04" db="EMBL/GenBank/DDBJ databases">
        <title>Cohnella sp. nov. isolated from preserved vegetables.</title>
        <authorList>
            <person name="Lin S.-Y."/>
            <person name="Hung M.-H."/>
            <person name="Young C.-C."/>
        </authorList>
    </citation>
    <scope>NUCLEOTIDE SEQUENCE [LARGE SCALE GENOMIC DNA]</scope>
    <source>
        <strain evidence="2 3">CC-MHH1044</strain>
    </source>
</reference>
<evidence type="ECO:0000313" key="2">
    <source>
        <dbReference type="EMBL" id="THF72431.1"/>
    </source>
</evidence>
<dbReference type="RefSeq" id="WP_211093703.1">
    <property type="nucleotide sequence ID" value="NZ_SSOB01000095.1"/>
</dbReference>
<name>A0A4V3WDL2_9BACL</name>
<dbReference type="Proteomes" id="UP000310636">
    <property type="component" value="Unassembled WGS sequence"/>
</dbReference>
<sequence length="686" mass="75044">MKKIMASFMAIMLLLELFGACTPLRDTMNKKVEAADLSWTLIKTFGNYGYAWNYSKNQLFHSLNISNYSSTVSMYPSSYPSAGWNWEYNALMSYRVEVWAKDSSNNEVFLAGAWDDFVNKTNNETVLDTITTATPYIVFKVFQKQVVFPEYKEGSQEIYTISSGRDSLVYANGNYYTPGLPNSSCVPGGTTCVSSMGTYRINSDLSLSSAGISMSGTWGGMGTLGVDDQDRPFSIIASPIWNDGRSYIYTYTIEDSGSITQEAPAFPLIGTVDLDGVYLTKNDGTRIPYVSRLTSQLSYDDRGDSYWAQSIYAGPPGSAWNEYTLTPTNTATRIPYWSYNPMTTTIRSGNRIYSTIATNDGGYLVYYQDFNPSSGNFSSLTKGSDGKFPLDDLKNSYTTFSPETIKYNGTGFSYVTVDWPTGPHGEGYNTYYQSKLTYKETDASGNVILSVDVPNKAYYPTSPAGNTWPTQAIEYAVSLNGNYATIAAPDPESGGISYSIIDRSNGNIVKQASTYRIGSQINRIMSAKNMGDPNNATFLICAWDSMCRALQIPVKFTDLNIVTPTSGQILSDLNTTFVPTVKASGSNYTNLTVNYFIDSESSPRETKTISNTETEQTVSFNAINLGALTEGTHSIRFTVNDGTNTVERSVSFVVDKSAPLIESFQAASSDTAISVTGAASDSPAGL</sequence>
<evidence type="ECO:0000313" key="3">
    <source>
        <dbReference type="Proteomes" id="UP000310636"/>
    </source>
</evidence>
<gene>
    <name evidence="2" type="ORF">E6C55_33090</name>
</gene>
<feature type="non-terminal residue" evidence="2">
    <location>
        <position position="686"/>
    </location>
</feature>
<keyword evidence="3" id="KW-1185">Reference proteome</keyword>
<feature type="chain" id="PRO_5039538375" evidence="1">
    <location>
        <begin position="20"/>
        <end position="686"/>
    </location>
</feature>